<feature type="transmembrane region" description="Helical" evidence="8">
    <location>
        <begin position="116"/>
        <end position="136"/>
    </location>
</feature>
<keyword evidence="6 8" id="KW-0472">Membrane</keyword>
<evidence type="ECO:0000256" key="5">
    <source>
        <dbReference type="ARBA" id="ARBA00022989"/>
    </source>
</evidence>
<feature type="transmembrane region" description="Helical" evidence="8">
    <location>
        <begin position="17"/>
        <end position="39"/>
    </location>
</feature>
<dbReference type="Pfam" id="PF01545">
    <property type="entry name" value="Cation_efflux"/>
    <property type="match status" value="1"/>
</dbReference>
<keyword evidence="5 8" id="KW-1133">Transmembrane helix</keyword>
<evidence type="ECO:0000259" key="10">
    <source>
        <dbReference type="Pfam" id="PF16916"/>
    </source>
</evidence>
<evidence type="ECO:0000256" key="6">
    <source>
        <dbReference type="ARBA" id="ARBA00023136"/>
    </source>
</evidence>
<dbReference type="PANTHER" id="PTHR43840">
    <property type="entry name" value="MITOCHONDRIAL METAL TRANSPORTER 1-RELATED"/>
    <property type="match status" value="1"/>
</dbReference>
<evidence type="ECO:0000256" key="1">
    <source>
        <dbReference type="ARBA" id="ARBA00004141"/>
    </source>
</evidence>
<evidence type="ECO:0000256" key="8">
    <source>
        <dbReference type="SAM" id="Phobius"/>
    </source>
</evidence>
<accession>A0ABY1JD11</accession>
<feature type="transmembrane region" description="Helical" evidence="8">
    <location>
        <begin position="86"/>
        <end position="104"/>
    </location>
</feature>
<feature type="transmembrane region" description="Helical" evidence="8">
    <location>
        <begin position="193"/>
        <end position="211"/>
    </location>
</feature>
<evidence type="ECO:0000256" key="4">
    <source>
        <dbReference type="ARBA" id="ARBA00022692"/>
    </source>
</evidence>
<dbReference type="SUPFAM" id="SSF160240">
    <property type="entry name" value="Cation efflux protein cytoplasmic domain-like"/>
    <property type="match status" value="1"/>
</dbReference>
<dbReference type="RefSeq" id="WP_074199495.1">
    <property type="nucleotide sequence ID" value="NZ_FSQZ01000001.1"/>
</dbReference>
<protein>
    <submittedName>
        <fullName evidence="11">Cation diffusion facilitator family transporter</fullName>
    </submittedName>
</protein>
<keyword evidence="3" id="KW-0813">Transport</keyword>
<feature type="compositionally biased region" description="Basic and acidic residues" evidence="7">
    <location>
        <begin position="303"/>
        <end position="314"/>
    </location>
</feature>
<dbReference type="InterPro" id="IPR027469">
    <property type="entry name" value="Cation_efflux_TMD_sf"/>
</dbReference>
<gene>
    <name evidence="11" type="ORF">SAMN05444368_1037</name>
</gene>
<feature type="transmembrane region" description="Helical" evidence="8">
    <location>
        <begin position="167"/>
        <end position="184"/>
    </location>
</feature>
<dbReference type="EMBL" id="FSQZ01000001">
    <property type="protein sequence ID" value="SIN67274.1"/>
    <property type="molecule type" value="Genomic_DNA"/>
</dbReference>
<reference evidence="11 12" key="1">
    <citation type="submission" date="2016-11" db="EMBL/GenBank/DDBJ databases">
        <authorList>
            <person name="Varghese N."/>
            <person name="Submissions S."/>
        </authorList>
    </citation>
    <scope>NUCLEOTIDE SEQUENCE [LARGE SCALE GENOMIC DNA]</scope>
    <source>
        <strain evidence="11 12">DSM 20664</strain>
    </source>
</reference>
<evidence type="ECO:0000256" key="3">
    <source>
        <dbReference type="ARBA" id="ARBA00022448"/>
    </source>
</evidence>
<sequence length="325" mass="35854">MVDQYDLEIRARYARKVILIGLTCNLLLMVFKLMVGIWAKSSALVADAINSLSDSITDGVALFSFYVTGKPKDATHDFGHAKFETLSTLVIGIFLMVAAGFILWRSAGKIVSAMKGVPIEGISVIALIPAAFTMIVKELLYVYTNGMAKRLDSSSLKLKAWDHRSDVFLAGGTFLGIAGAVLCGDKWRVLDPLTALILGIIILKLAMPLALESLNELLEASLPEKEEEEILRLIWAIPGIKGIHDLRTRRLGPHIAVSVHIMMEQDMPLSEAHDITIQLEKRFKERFGPHSIITVHMEPADPERLSKSYPKPKEGINPPWGSFGI</sequence>
<dbReference type="NCBIfam" id="TIGR01297">
    <property type="entry name" value="CDF"/>
    <property type="match status" value="1"/>
</dbReference>
<dbReference type="PANTHER" id="PTHR43840:SF15">
    <property type="entry name" value="MITOCHONDRIAL METAL TRANSPORTER 1-RELATED"/>
    <property type="match status" value="1"/>
</dbReference>
<dbReference type="Gene3D" id="3.30.70.1350">
    <property type="entry name" value="Cation efflux protein, cytoplasmic domain"/>
    <property type="match status" value="1"/>
</dbReference>
<feature type="domain" description="Cation efflux protein transmembrane" evidence="9">
    <location>
        <begin position="18"/>
        <end position="218"/>
    </location>
</feature>
<keyword evidence="12" id="KW-1185">Reference proteome</keyword>
<evidence type="ECO:0000313" key="12">
    <source>
        <dbReference type="Proteomes" id="UP000185093"/>
    </source>
</evidence>
<feature type="domain" description="Cation efflux protein cytoplasmic" evidence="10">
    <location>
        <begin position="222"/>
        <end position="299"/>
    </location>
</feature>
<name>A0ABY1JD11_9BACT</name>
<feature type="region of interest" description="Disordered" evidence="7">
    <location>
        <begin position="303"/>
        <end position="325"/>
    </location>
</feature>
<comment type="similarity">
    <text evidence="2">Belongs to the cation diffusion facilitator (CDF) transporter (TC 2.A.4) family.</text>
</comment>
<dbReference type="InterPro" id="IPR058533">
    <property type="entry name" value="Cation_efflux_TM"/>
</dbReference>
<proteinExistence type="inferred from homology"/>
<dbReference type="InterPro" id="IPR027470">
    <property type="entry name" value="Cation_efflux_CTD"/>
</dbReference>
<evidence type="ECO:0000256" key="7">
    <source>
        <dbReference type="SAM" id="MobiDB-lite"/>
    </source>
</evidence>
<organism evidence="11 12">
    <name type="scientific">Acetomicrobium flavidum</name>
    <dbReference type="NCBI Taxonomy" id="49896"/>
    <lineage>
        <taxon>Bacteria</taxon>
        <taxon>Thermotogati</taxon>
        <taxon>Synergistota</taxon>
        <taxon>Synergistia</taxon>
        <taxon>Synergistales</taxon>
        <taxon>Acetomicrobiaceae</taxon>
        <taxon>Acetomicrobium</taxon>
    </lineage>
</organism>
<dbReference type="InterPro" id="IPR050291">
    <property type="entry name" value="CDF_Transporter"/>
</dbReference>
<comment type="subcellular location">
    <subcellularLocation>
        <location evidence="1">Membrane</location>
        <topology evidence="1">Multi-pass membrane protein</topology>
    </subcellularLocation>
</comment>
<dbReference type="InterPro" id="IPR036837">
    <property type="entry name" value="Cation_efflux_CTD_sf"/>
</dbReference>
<dbReference type="Proteomes" id="UP000185093">
    <property type="component" value="Unassembled WGS sequence"/>
</dbReference>
<comment type="caution">
    <text evidence="11">The sequence shown here is derived from an EMBL/GenBank/DDBJ whole genome shotgun (WGS) entry which is preliminary data.</text>
</comment>
<dbReference type="InterPro" id="IPR002524">
    <property type="entry name" value="Cation_efflux"/>
</dbReference>
<dbReference type="SUPFAM" id="SSF161111">
    <property type="entry name" value="Cation efflux protein transmembrane domain-like"/>
    <property type="match status" value="1"/>
</dbReference>
<keyword evidence="4 8" id="KW-0812">Transmembrane</keyword>
<dbReference type="Pfam" id="PF16916">
    <property type="entry name" value="ZT_dimer"/>
    <property type="match status" value="1"/>
</dbReference>
<evidence type="ECO:0000256" key="2">
    <source>
        <dbReference type="ARBA" id="ARBA00008114"/>
    </source>
</evidence>
<dbReference type="Gene3D" id="1.20.1510.10">
    <property type="entry name" value="Cation efflux protein transmembrane domain"/>
    <property type="match status" value="1"/>
</dbReference>
<evidence type="ECO:0000259" key="9">
    <source>
        <dbReference type="Pfam" id="PF01545"/>
    </source>
</evidence>
<evidence type="ECO:0000313" key="11">
    <source>
        <dbReference type="EMBL" id="SIN67274.1"/>
    </source>
</evidence>